<sequence length="189" mass="21118">MPSVAIPIQPLARLYRGLDALASAERYLFTPADMRALLPAMSDAAYRALLSRAAKGGRLQRICRGLYLYAPVRPDTGRLLFHAAARLRAHEFNYISLETALSDCGIISQIPQNWITLMSSGRSSEIDCGRWGTIEFIHTRQKAATIGNQLAYDELCGMWRAYPAQAMRDMKAAKRSLELVDWSVVDELV</sequence>
<dbReference type="EMBL" id="RKKU01000022">
    <property type="protein sequence ID" value="ROZ82342.1"/>
    <property type="molecule type" value="Genomic_DNA"/>
</dbReference>
<name>A0ABX9XF05_9PSED</name>
<dbReference type="NCBIfam" id="NF047376">
    <property type="entry name" value="TAA_AbiEi"/>
    <property type="match status" value="1"/>
</dbReference>
<protein>
    <recommendedName>
        <fullName evidence="3">Transcriptional regulator, AbiEi antitoxin, Type IV TA system</fullName>
    </recommendedName>
</protein>
<comment type="caution">
    <text evidence="1">The sequence shown here is derived from an EMBL/GenBank/DDBJ whole genome shotgun (WGS) entry which is preliminary data.</text>
</comment>
<gene>
    <name evidence="1" type="ORF">EF096_15005</name>
</gene>
<evidence type="ECO:0000313" key="2">
    <source>
        <dbReference type="Proteomes" id="UP000275199"/>
    </source>
</evidence>
<dbReference type="RefSeq" id="WP_123890609.1">
    <property type="nucleotide sequence ID" value="NZ_RKKU01000022.1"/>
</dbReference>
<proteinExistence type="predicted"/>
<reference evidence="1 2" key="1">
    <citation type="submission" date="2018-11" db="EMBL/GenBank/DDBJ databases">
        <authorList>
            <person name="Jang G.I."/>
            <person name="Hwang C.Y."/>
        </authorList>
    </citation>
    <scope>NUCLEOTIDE SEQUENCE [LARGE SCALE GENOMIC DNA]</scope>
    <source>
        <strain evidence="1 2">SSM26</strain>
    </source>
</reference>
<accession>A0ABX9XF05</accession>
<dbReference type="InterPro" id="IPR059220">
    <property type="entry name" value="AbiEi"/>
</dbReference>
<evidence type="ECO:0000313" key="1">
    <source>
        <dbReference type="EMBL" id="ROZ82342.1"/>
    </source>
</evidence>
<organism evidence="1 2">
    <name type="scientific">Pseudomonas neustonica</name>
    <dbReference type="NCBI Taxonomy" id="2487346"/>
    <lineage>
        <taxon>Bacteria</taxon>
        <taxon>Pseudomonadati</taxon>
        <taxon>Pseudomonadota</taxon>
        <taxon>Gammaproteobacteria</taxon>
        <taxon>Pseudomonadales</taxon>
        <taxon>Pseudomonadaceae</taxon>
        <taxon>Pseudomonas</taxon>
    </lineage>
</organism>
<dbReference type="Proteomes" id="UP000275199">
    <property type="component" value="Unassembled WGS sequence"/>
</dbReference>
<keyword evidence="2" id="KW-1185">Reference proteome</keyword>
<evidence type="ECO:0008006" key="3">
    <source>
        <dbReference type="Google" id="ProtNLM"/>
    </source>
</evidence>